<evidence type="ECO:0000256" key="5">
    <source>
        <dbReference type="ARBA" id="ARBA00023237"/>
    </source>
</evidence>
<dbReference type="GO" id="GO:0009279">
    <property type="term" value="C:cell outer membrane"/>
    <property type="evidence" value="ECO:0007669"/>
    <property type="project" value="UniProtKB-SubCell"/>
</dbReference>
<dbReference type="Gene3D" id="1.25.40.390">
    <property type="match status" value="1"/>
</dbReference>
<sequence length="630" mass="71527">MKNLKIYYILIFCAMIMGCKKDYLDVVPDNVATIENSFTSRNEAEKYLYTCYSYLPQESDINSNPAFLAGDEFWTYWPITSGNPLPANPQQIARGNQNVSNPYLNFWDGAVGGKPLWRAIRDCNIFLENVAKVPDLDPSLKDRWIAEVQFLKAYYHFYLLRAYGPIPIVDKNLPISASIEEVKVKRQPVDKVVNFIVALLDSAAINLPATIQNRASELGRITKPAALAIKARTLVTAASPLFNGNSDFAQLQNSDGTPLFNAVKDVEKWKRAAIACKEAITASESAGILLYEFNELVNVSARTKLEMNIRNSVADQWSNELIWGFSNGAGSFIQGWAMPKLDPNKLANDSFKGELAPTMRMAELFYSDKGVPIAEDKTWDYLNRNNLRTATATDQDYLQNGYTTVGLHFNREARFYANLGFDGSVWYMQNGTWKVQAKSGQAQSRKGANGYSTTGYFAKKLVNWKFVILPDFGFTQQVYAWPMIRLADVYLMYAEALNEADGPSPEAYSYINKVRKRAGLATVEESWANYSTNPTKYLSKEGLRDIIQQETAIEFAFEGHNFWDLRRWKKASEVLNNQVYGWDIDQADAQNYYRRKPLFSQKFVAPRDYFWPISEGSLIVNRNLVQNTGW</sequence>
<comment type="subcellular location">
    <subcellularLocation>
        <location evidence="1">Cell outer membrane</location>
    </subcellularLocation>
</comment>
<evidence type="ECO:0000313" key="9">
    <source>
        <dbReference type="Proteomes" id="UP000293925"/>
    </source>
</evidence>
<keyword evidence="5" id="KW-0998">Cell outer membrane</keyword>
<dbReference type="PROSITE" id="PS51257">
    <property type="entry name" value="PROKAR_LIPOPROTEIN"/>
    <property type="match status" value="1"/>
</dbReference>
<proteinExistence type="inferred from homology"/>
<dbReference type="Pfam" id="PF07980">
    <property type="entry name" value="SusD_RagB"/>
    <property type="match status" value="1"/>
</dbReference>
<evidence type="ECO:0000256" key="4">
    <source>
        <dbReference type="ARBA" id="ARBA00023136"/>
    </source>
</evidence>
<reference evidence="8 9" key="1">
    <citation type="submission" date="2019-02" db="EMBL/GenBank/DDBJ databases">
        <title>Pedobacter sp. RP-3-21 sp. nov., isolated from Arctic soil.</title>
        <authorList>
            <person name="Dahal R.H."/>
        </authorList>
    </citation>
    <scope>NUCLEOTIDE SEQUENCE [LARGE SCALE GENOMIC DNA]</scope>
    <source>
        <strain evidence="8 9">RP-3-21</strain>
    </source>
</reference>
<evidence type="ECO:0000259" key="6">
    <source>
        <dbReference type="Pfam" id="PF07980"/>
    </source>
</evidence>
<dbReference type="Pfam" id="PF14322">
    <property type="entry name" value="SusD-like_3"/>
    <property type="match status" value="1"/>
</dbReference>
<dbReference type="Proteomes" id="UP000293925">
    <property type="component" value="Unassembled WGS sequence"/>
</dbReference>
<feature type="domain" description="RagB/SusD" evidence="6">
    <location>
        <begin position="344"/>
        <end position="630"/>
    </location>
</feature>
<evidence type="ECO:0000256" key="1">
    <source>
        <dbReference type="ARBA" id="ARBA00004442"/>
    </source>
</evidence>
<feature type="domain" description="SusD-like N-terminal" evidence="7">
    <location>
        <begin position="101"/>
        <end position="232"/>
    </location>
</feature>
<comment type="caution">
    <text evidence="8">The sequence shown here is derived from an EMBL/GenBank/DDBJ whole genome shotgun (WGS) entry which is preliminary data.</text>
</comment>
<dbReference type="SUPFAM" id="SSF48452">
    <property type="entry name" value="TPR-like"/>
    <property type="match status" value="1"/>
</dbReference>
<dbReference type="InterPro" id="IPR033985">
    <property type="entry name" value="SusD-like_N"/>
</dbReference>
<keyword evidence="3" id="KW-0732">Signal</keyword>
<dbReference type="InterPro" id="IPR012944">
    <property type="entry name" value="SusD_RagB_dom"/>
</dbReference>
<dbReference type="EMBL" id="SJSO01000003">
    <property type="protein sequence ID" value="TCD28551.1"/>
    <property type="molecule type" value="Genomic_DNA"/>
</dbReference>
<evidence type="ECO:0000313" key="8">
    <source>
        <dbReference type="EMBL" id="TCD28551.1"/>
    </source>
</evidence>
<accession>A0A4R0PZ92</accession>
<evidence type="ECO:0000256" key="3">
    <source>
        <dbReference type="ARBA" id="ARBA00022729"/>
    </source>
</evidence>
<name>A0A4R0PZ92_9SPHI</name>
<comment type="similarity">
    <text evidence="2">Belongs to the SusD family.</text>
</comment>
<dbReference type="InterPro" id="IPR011990">
    <property type="entry name" value="TPR-like_helical_dom_sf"/>
</dbReference>
<keyword evidence="9" id="KW-1185">Reference proteome</keyword>
<dbReference type="OrthoDB" id="608091at2"/>
<keyword evidence="4" id="KW-0472">Membrane</keyword>
<organism evidence="8 9">
    <name type="scientific">Pedobacter psychrodurus</name>
    <dbReference type="NCBI Taxonomy" id="2530456"/>
    <lineage>
        <taxon>Bacteria</taxon>
        <taxon>Pseudomonadati</taxon>
        <taxon>Bacteroidota</taxon>
        <taxon>Sphingobacteriia</taxon>
        <taxon>Sphingobacteriales</taxon>
        <taxon>Sphingobacteriaceae</taxon>
        <taxon>Pedobacter</taxon>
    </lineage>
</organism>
<dbReference type="RefSeq" id="WP_131527512.1">
    <property type="nucleotide sequence ID" value="NZ_SJSO01000003.1"/>
</dbReference>
<evidence type="ECO:0000256" key="2">
    <source>
        <dbReference type="ARBA" id="ARBA00006275"/>
    </source>
</evidence>
<protein>
    <submittedName>
        <fullName evidence="8">RagB/SusD family nutrient uptake outer membrane protein</fullName>
    </submittedName>
</protein>
<dbReference type="AlphaFoldDB" id="A0A4R0PZ92"/>
<gene>
    <name evidence="8" type="ORF">EZ456_03945</name>
</gene>
<evidence type="ECO:0000259" key="7">
    <source>
        <dbReference type="Pfam" id="PF14322"/>
    </source>
</evidence>